<protein>
    <submittedName>
        <fullName evidence="2">Uncharacterized protein</fullName>
    </submittedName>
</protein>
<dbReference type="AlphaFoldDB" id="A0A5A7MCS1"/>
<reference evidence="2 3" key="1">
    <citation type="journal article" date="2019" name="Microbiol. Resour. Announc.">
        <title>Draft Genome Sequence of Comamonas testosteroni TA441, a Bacterium That Has a Cryptic Phenol Degradation Gene Cluster.</title>
        <authorList>
            <person name="Arai H."/>
            <person name="Ishii M."/>
        </authorList>
    </citation>
    <scope>NUCLEOTIDE SEQUENCE [LARGE SCALE GENOMIC DNA]</scope>
    <source>
        <strain evidence="2 3">TA441</strain>
    </source>
</reference>
<sequence length="106" mass="11579">MPFSRRNPAFMAPPSIVAAEMHIMKTLGRLVFSAFLALLASLAVAALFLPFHSIFLPPDGVSCLHEGLSGCMRTLEISLLVYAPLFCIIGVLIGTPIFMLLLYLRD</sequence>
<dbReference type="EMBL" id="BKBW01000004">
    <property type="protein sequence ID" value="GEQ75503.1"/>
    <property type="molecule type" value="Genomic_DNA"/>
</dbReference>
<keyword evidence="1" id="KW-1133">Transmembrane helix</keyword>
<dbReference type="Proteomes" id="UP000323105">
    <property type="component" value="Unassembled WGS sequence"/>
</dbReference>
<evidence type="ECO:0000256" key="1">
    <source>
        <dbReference type="SAM" id="Phobius"/>
    </source>
</evidence>
<accession>A0A5A7MCS1</accession>
<name>A0A5A7MCS1_COMTE</name>
<keyword evidence="1" id="KW-0812">Transmembrane</keyword>
<keyword evidence="1" id="KW-0472">Membrane</keyword>
<proteinExistence type="predicted"/>
<comment type="caution">
    <text evidence="2">The sequence shown here is derived from an EMBL/GenBank/DDBJ whole genome shotgun (WGS) entry which is preliminary data.</text>
</comment>
<evidence type="ECO:0000313" key="2">
    <source>
        <dbReference type="EMBL" id="GEQ75503.1"/>
    </source>
</evidence>
<evidence type="ECO:0000313" key="3">
    <source>
        <dbReference type="Proteomes" id="UP000323105"/>
    </source>
</evidence>
<gene>
    <name evidence="2" type="ORF">CTTA_2508</name>
</gene>
<organism evidence="2 3">
    <name type="scientific">Comamonas testosteroni</name>
    <name type="common">Pseudomonas testosteroni</name>
    <dbReference type="NCBI Taxonomy" id="285"/>
    <lineage>
        <taxon>Bacteria</taxon>
        <taxon>Pseudomonadati</taxon>
        <taxon>Pseudomonadota</taxon>
        <taxon>Betaproteobacteria</taxon>
        <taxon>Burkholderiales</taxon>
        <taxon>Comamonadaceae</taxon>
        <taxon>Comamonas</taxon>
    </lineage>
</organism>
<feature type="transmembrane region" description="Helical" evidence="1">
    <location>
        <begin position="79"/>
        <end position="104"/>
    </location>
</feature>